<dbReference type="PANTHER" id="PTHR32322">
    <property type="entry name" value="INNER MEMBRANE TRANSPORTER"/>
    <property type="match status" value="1"/>
</dbReference>
<dbReference type="InterPro" id="IPR037185">
    <property type="entry name" value="EmrE-like"/>
</dbReference>
<dbReference type="EMBL" id="JAUGQQ010000009">
    <property type="protein sequence ID" value="MDN3725137.1"/>
    <property type="molecule type" value="Genomic_DNA"/>
</dbReference>
<feature type="transmembrane region" description="Helical" evidence="5">
    <location>
        <begin position="272"/>
        <end position="291"/>
    </location>
</feature>
<feature type="transmembrane region" description="Helical" evidence="5">
    <location>
        <begin position="7"/>
        <end position="27"/>
    </location>
</feature>
<dbReference type="InterPro" id="IPR000620">
    <property type="entry name" value="EamA_dom"/>
</dbReference>
<evidence type="ECO:0000256" key="5">
    <source>
        <dbReference type="SAM" id="Phobius"/>
    </source>
</evidence>
<evidence type="ECO:0000313" key="7">
    <source>
        <dbReference type="EMBL" id="MDN3725137.1"/>
    </source>
</evidence>
<keyword evidence="4 5" id="KW-0472">Membrane</keyword>
<gene>
    <name evidence="7" type="ORF">QRD02_12150</name>
</gene>
<feature type="transmembrane region" description="Helical" evidence="5">
    <location>
        <begin position="220"/>
        <end position="240"/>
    </location>
</feature>
<feature type="domain" description="EamA" evidence="6">
    <location>
        <begin position="8"/>
        <end position="142"/>
    </location>
</feature>
<dbReference type="Proteomes" id="UP001244787">
    <property type="component" value="Unassembled WGS sequence"/>
</dbReference>
<evidence type="ECO:0000256" key="2">
    <source>
        <dbReference type="ARBA" id="ARBA00022692"/>
    </source>
</evidence>
<dbReference type="PANTHER" id="PTHR32322:SF14">
    <property type="entry name" value="PROTEIN PAGO"/>
    <property type="match status" value="1"/>
</dbReference>
<evidence type="ECO:0000256" key="1">
    <source>
        <dbReference type="ARBA" id="ARBA00004141"/>
    </source>
</evidence>
<protein>
    <submittedName>
        <fullName evidence="7">EamA family transporter</fullName>
    </submittedName>
</protein>
<dbReference type="SUPFAM" id="SSF103481">
    <property type="entry name" value="Multidrug resistance efflux transporter EmrE"/>
    <property type="match status" value="2"/>
</dbReference>
<evidence type="ECO:0000313" key="8">
    <source>
        <dbReference type="Proteomes" id="UP001244787"/>
    </source>
</evidence>
<evidence type="ECO:0000256" key="4">
    <source>
        <dbReference type="ARBA" id="ARBA00023136"/>
    </source>
</evidence>
<feature type="domain" description="EamA" evidence="6">
    <location>
        <begin position="156"/>
        <end position="292"/>
    </location>
</feature>
<dbReference type="Pfam" id="PF00892">
    <property type="entry name" value="EamA"/>
    <property type="match status" value="2"/>
</dbReference>
<feature type="transmembrane region" description="Helical" evidence="5">
    <location>
        <begin position="247"/>
        <end position="266"/>
    </location>
</feature>
<feature type="transmembrane region" description="Helical" evidence="5">
    <location>
        <begin position="92"/>
        <end position="114"/>
    </location>
</feature>
<sequence length="311" mass="34096">MQIEKNIFAYLALVVVCIVWGTTYFALRVGVEAFPPFLFSAIRQVLAGGILLLLLQLSGNLKIDRNLLPTQFVLGILMIAFGNGIIGWSERYIPSGLAALIVSILPVYIVFINYMTGIDNRKPNKFIFSGLLLGSLGIVLIFKDNLNDLTNPNYLKGMLLAFGACLSWALGSVYSKHTVLKGNVMTNAAFQMVFGGVILFGMSLGMDDYSELKAIGTESIWALGYLVIIGSVLAYPCYVYALEKLPIGVVSLYAYINPLVALFLGYVFLNEAITGITLLAFLCVVGAVYFINKGYRNNNKEVAPCLYEVKK</sequence>
<proteinExistence type="predicted"/>
<accession>A0ABT8DPZ6</accession>
<evidence type="ECO:0000259" key="6">
    <source>
        <dbReference type="Pfam" id="PF00892"/>
    </source>
</evidence>
<organism evidence="7 8">
    <name type="scientific">Aequorivita aurantiaca</name>
    <dbReference type="NCBI Taxonomy" id="3053356"/>
    <lineage>
        <taxon>Bacteria</taxon>
        <taxon>Pseudomonadati</taxon>
        <taxon>Bacteroidota</taxon>
        <taxon>Flavobacteriia</taxon>
        <taxon>Flavobacteriales</taxon>
        <taxon>Flavobacteriaceae</taxon>
        <taxon>Aequorivita</taxon>
    </lineage>
</organism>
<feature type="transmembrane region" description="Helical" evidence="5">
    <location>
        <begin position="186"/>
        <end position="205"/>
    </location>
</feature>
<evidence type="ECO:0000256" key="3">
    <source>
        <dbReference type="ARBA" id="ARBA00022989"/>
    </source>
</evidence>
<feature type="transmembrane region" description="Helical" evidence="5">
    <location>
        <begin position="33"/>
        <end position="55"/>
    </location>
</feature>
<keyword evidence="3 5" id="KW-1133">Transmembrane helix</keyword>
<keyword evidence="8" id="KW-1185">Reference proteome</keyword>
<feature type="transmembrane region" description="Helical" evidence="5">
    <location>
        <begin position="154"/>
        <end position="174"/>
    </location>
</feature>
<dbReference type="InterPro" id="IPR050638">
    <property type="entry name" value="AA-Vitamin_Transporters"/>
</dbReference>
<name>A0ABT8DPZ6_9FLAO</name>
<keyword evidence="2 5" id="KW-0812">Transmembrane</keyword>
<dbReference type="Gene3D" id="1.10.3730.20">
    <property type="match status" value="1"/>
</dbReference>
<comment type="subcellular location">
    <subcellularLocation>
        <location evidence="1">Membrane</location>
        <topology evidence="1">Multi-pass membrane protein</topology>
    </subcellularLocation>
</comment>
<reference evidence="7 8" key="1">
    <citation type="submission" date="2023-06" db="EMBL/GenBank/DDBJ databases">
        <authorList>
            <person name="Ye Y.-Q."/>
            <person name="Du Z.-J."/>
        </authorList>
    </citation>
    <scope>NUCLEOTIDE SEQUENCE [LARGE SCALE GENOMIC DNA]</scope>
    <source>
        <strain evidence="7 8">SDUM287046</strain>
    </source>
</reference>
<feature type="transmembrane region" description="Helical" evidence="5">
    <location>
        <begin position="67"/>
        <end position="86"/>
    </location>
</feature>
<comment type="caution">
    <text evidence="7">The sequence shown here is derived from an EMBL/GenBank/DDBJ whole genome shotgun (WGS) entry which is preliminary data.</text>
</comment>
<dbReference type="RefSeq" id="WP_290255227.1">
    <property type="nucleotide sequence ID" value="NZ_JAUGQQ010000009.1"/>
</dbReference>
<feature type="transmembrane region" description="Helical" evidence="5">
    <location>
        <begin position="126"/>
        <end position="142"/>
    </location>
</feature>